<dbReference type="SMART" id="SM00267">
    <property type="entry name" value="GGDEF"/>
    <property type="match status" value="1"/>
</dbReference>
<dbReference type="InterPro" id="IPR001633">
    <property type="entry name" value="EAL_dom"/>
</dbReference>
<dbReference type="EMBL" id="JBHRYN010000008">
    <property type="protein sequence ID" value="MFC3701347.1"/>
    <property type="molecule type" value="Genomic_DNA"/>
</dbReference>
<evidence type="ECO:0000259" key="3">
    <source>
        <dbReference type="PROSITE" id="PS50883"/>
    </source>
</evidence>
<dbReference type="SUPFAM" id="SSF141868">
    <property type="entry name" value="EAL domain-like"/>
    <property type="match status" value="1"/>
</dbReference>
<keyword evidence="1" id="KW-0597">Phosphoprotein</keyword>
<evidence type="ECO:0000313" key="6">
    <source>
        <dbReference type="Proteomes" id="UP001595710"/>
    </source>
</evidence>
<name>A0ABV7WQU6_9GAMM</name>
<dbReference type="SMART" id="SM00052">
    <property type="entry name" value="EAL"/>
    <property type="match status" value="1"/>
</dbReference>
<evidence type="ECO:0000259" key="4">
    <source>
        <dbReference type="PROSITE" id="PS50887"/>
    </source>
</evidence>
<accession>A0ABV7WQU6</accession>
<evidence type="ECO:0000313" key="5">
    <source>
        <dbReference type="EMBL" id="MFC3701347.1"/>
    </source>
</evidence>
<dbReference type="InterPro" id="IPR029787">
    <property type="entry name" value="Nucleotide_cyclase"/>
</dbReference>
<dbReference type="CDD" id="cd01948">
    <property type="entry name" value="EAL"/>
    <property type="match status" value="1"/>
</dbReference>
<protein>
    <submittedName>
        <fullName evidence="5">EAL domain-containing protein</fullName>
    </submittedName>
</protein>
<dbReference type="Proteomes" id="UP001595710">
    <property type="component" value="Unassembled WGS sequence"/>
</dbReference>
<dbReference type="PANTHER" id="PTHR44757:SF2">
    <property type="entry name" value="BIOFILM ARCHITECTURE MAINTENANCE PROTEIN MBAA"/>
    <property type="match status" value="1"/>
</dbReference>
<dbReference type="PROSITE" id="PS50110">
    <property type="entry name" value="RESPONSE_REGULATORY"/>
    <property type="match status" value="1"/>
</dbReference>
<dbReference type="Pfam" id="PF00563">
    <property type="entry name" value="EAL"/>
    <property type="match status" value="1"/>
</dbReference>
<reference evidence="6" key="1">
    <citation type="journal article" date="2019" name="Int. J. Syst. Evol. Microbiol.">
        <title>The Global Catalogue of Microorganisms (GCM) 10K type strain sequencing project: providing services to taxonomists for standard genome sequencing and annotation.</title>
        <authorList>
            <consortium name="The Broad Institute Genomics Platform"/>
            <consortium name="The Broad Institute Genome Sequencing Center for Infectious Disease"/>
            <person name="Wu L."/>
            <person name="Ma J."/>
        </authorList>
    </citation>
    <scope>NUCLEOTIDE SEQUENCE [LARGE SCALE GENOMIC DNA]</scope>
    <source>
        <strain evidence="6">CECT 8288</strain>
    </source>
</reference>
<dbReference type="PROSITE" id="PS50887">
    <property type="entry name" value="GGDEF"/>
    <property type="match status" value="1"/>
</dbReference>
<organism evidence="5 6">
    <name type="scientific">Reinekea marina</name>
    <dbReference type="NCBI Taxonomy" id="1310421"/>
    <lineage>
        <taxon>Bacteria</taxon>
        <taxon>Pseudomonadati</taxon>
        <taxon>Pseudomonadota</taxon>
        <taxon>Gammaproteobacteria</taxon>
        <taxon>Oceanospirillales</taxon>
        <taxon>Saccharospirillaceae</taxon>
        <taxon>Reinekea</taxon>
    </lineage>
</organism>
<gene>
    <name evidence="5" type="ORF">ACFOND_06800</name>
</gene>
<dbReference type="InterPro" id="IPR001789">
    <property type="entry name" value="Sig_transdc_resp-reg_receiver"/>
</dbReference>
<dbReference type="Pfam" id="PF00072">
    <property type="entry name" value="Response_reg"/>
    <property type="match status" value="1"/>
</dbReference>
<sequence length="572" mass="64709">MNILIVDDDKIDRMRVKRSVSQFIGDISIKEVSSGEDCLNSLLSESFDVVLLDYNLPGATGIEVLDRMKQGSIGETAVIILSGNTNEDLAVTCLEHGAQDFIRKQDLDSKHLYRAIIHAKLRHKNEMELENSRLTLKDLAEHDQLTGLLNRYAFEHRVTEAMAFWRRSSAHVSLMLMDLDDFKWINDTFGHTVGDAVLVEVADRIGTVCRDDDFICRLGGDEFAFAIMCREENYAYLIAQRIFDRLSAPFIVGGQKLTINCSVGIADFTHDSSDINDVLKRADLAMYQAKAEGRNRFHYFNEGLQAVAIRRILVESELREAIQKKSFIPYYQPKIDAKTGLLYGAEALVRWGHPTQGMVGPAYFLDIAEQTGLIIDIDRIVIQKACAQHAQWLADHTFDYPIKMAMNISVRHFKDDSFLPMLTELLEKYEIQPSSIELEIVESELVQDTDTAIAVLDELAKMGIDVAIDDFGTGYSSLSYLKQFNVQVLKIDRSFLFDIPESEISSRLFKGMLNLSQSLELPNVVEGVETQAHVEKCLEYNAEILQGYYFAKPLTAQEFANYIPTKFNKGDT</sequence>
<dbReference type="SMART" id="SM00448">
    <property type="entry name" value="REC"/>
    <property type="match status" value="1"/>
</dbReference>
<dbReference type="RefSeq" id="WP_290282651.1">
    <property type="nucleotide sequence ID" value="NZ_JAUFQI010000001.1"/>
</dbReference>
<dbReference type="CDD" id="cd01949">
    <property type="entry name" value="GGDEF"/>
    <property type="match status" value="1"/>
</dbReference>
<dbReference type="InterPro" id="IPR000160">
    <property type="entry name" value="GGDEF_dom"/>
</dbReference>
<proteinExistence type="predicted"/>
<dbReference type="Pfam" id="PF00990">
    <property type="entry name" value="GGDEF"/>
    <property type="match status" value="1"/>
</dbReference>
<comment type="caution">
    <text evidence="5">The sequence shown here is derived from an EMBL/GenBank/DDBJ whole genome shotgun (WGS) entry which is preliminary data.</text>
</comment>
<dbReference type="CDD" id="cd00156">
    <property type="entry name" value="REC"/>
    <property type="match status" value="1"/>
</dbReference>
<dbReference type="InterPro" id="IPR011006">
    <property type="entry name" value="CheY-like_superfamily"/>
</dbReference>
<dbReference type="PANTHER" id="PTHR44757">
    <property type="entry name" value="DIGUANYLATE CYCLASE DGCP"/>
    <property type="match status" value="1"/>
</dbReference>
<feature type="domain" description="GGDEF" evidence="4">
    <location>
        <begin position="170"/>
        <end position="302"/>
    </location>
</feature>
<dbReference type="InterPro" id="IPR043128">
    <property type="entry name" value="Rev_trsase/Diguanyl_cyclase"/>
</dbReference>
<dbReference type="Gene3D" id="3.30.70.270">
    <property type="match status" value="1"/>
</dbReference>
<feature type="modified residue" description="4-aspartylphosphate" evidence="1">
    <location>
        <position position="53"/>
    </location>
</feature>
<dbReference type="SUPFAM" id="SSF55073">
    <property type="entry name" value="Nucleotide cyclase"/>
    <property type="match status" value="1"/>
</dbReference>
<dbReference type="InterPro" id="IPR035919">
    <property type="entry name" value="EAL_sf"/>
</dbReference>
<dbReference type="SUPFAM" id="SSF52172">
    <property type="entry name" value="CheY-like"/>
    <property type="match status" value="1"/>
</dbReference>
<keyword evidence="6" id="KW-1185">Reference proteome</keyword>
<evidence type="ECO:0000256" key="1">
    <source>
        <dbReference type="PROSITE-ProRule" id="PRU00169"/>
    </source>
</evidence>
<feature type="domain" description="EAL" evidence="3">
    <location>
        <begin position="311"/>
        <end position="567"/>
    </location>
</feature>
<dbReference type="Gene3D" id="3.20.20.450">
    <property type="entry name" value="EAL domain"/>
    <property type="match status" value="1"/>
</dbReference>
<dbReference type="Gene3D" id="3.40.50.2300">
    <property type="match status" value="1"/>
</dbReference>
<evidence type="ECO:0000259" key="2">
    <source>
        <dbReference type="PROSITE" id="PS50110"/>
    </source>
</evidence>
<dbReference type="PROSITE" id="PS50883">
    <property type="entry name" value="EAL"/>
    <property type="match status" value="1"/>
</dbReference>
<dbReference type="InterPro" id="IPR052155">
    <property type="entry name" value="Biofilm_reg_signaling"/>
</dbReference>
<dbReference type="NCBIfam" id="TIGR00254">
    <property type="entry name" value="GGDEF"/>
    <property type="match status" value="1"/>
</dbReference>
<feature type="domain" description="Response regulatory" evidence="2">
    <location>
        <begin position="2"/>
        <end position="119"/>
    </location>
</feature>